<evidence type="ECO:0000256" key="12">
    <source>
        <dbReference type="ARBA" id="ARBA00025694"/>
    </source>
</evidence>
<comment type="function">
    <text evidence="12">Cytochrome bo(3) ubiquinol terminal oxidase is the component of the aerobic respiratory chain of E.coli that predominates when cells are grown at high aeration. Has proton pump activity across the membrane in addition to electron transfer, pumping 2 protons/electron.</text>
</comment>
<protein>
    <recommendedName>
        <fullName evidence="4">Cytochrome bo(3) ubiquinol oxidase subunit 4</fullName>
    </recommendedName>
    <alternativeName>
        <fullName evidence="16">Cytochrome o ubiquinol oxidase subunit 4</fullName>
    </alternativeName>
    <alternativeName>
        <fullName evidence="13">Oxidase bo(3) subunit 4</fullName>
    </alternativeName>
    <alternativeName>
        <fullName evidence="14">Ubiquinol oxidase polypeptide IV</fullName>
    </alternativeName>
    <alternativeName>
        <fullName evidence="15">Ubiquinol oxidase subunit 4</fullName>
    </alternativeName>
</protein>
<dbReference type="NCBIfam" id="TIGR02847">
    <property type="entry name" value="CyoD"/>
    <property type="match status" value="1"/>
</dbReference>
<reference evidence="18 20" key="1">
    <citation type="journal article" date="2014" name="Genome Announc.">
        <title>Draft Genome Sequence of Xylella fastidiosa Pear Leaf Scorch Strain in Taiwan.</title>
        <authorList>
            <person name="Su C.C."/>
            <person name="Deng W.L."/>
            <person name="Jan F.J."/>
            <person name="Chang C.J."/>
            <person name="Huang H."/>
            <person name="Chen J."/>
        </authorList>
    </citation>
    <scope>NUCLEOTIDE SEQUENCE [LARGE SCALE GENOMIC DNA]</scope>
    <source>
        <strain evidence="18 20">PLS229</strain>
    </source>
</reference>
<feature type="transmembrane region" description="Helical" evidence="17">
    <location>
        <begin position="23"/>
        <end position="46"/>
    </location>
</feature>
<keyword evidence="9 17" id="KW-1133">Transmembrane helix</keyword>
<evidence type="ECO:0000313" key="20">
    <source>
        <dbReference type="Proteomes" id="UP000020406"/>
    </source>
</evidence>
<keyword evidence="21" id="KW-1185">Reference proteome</keyword>
<evidence type="ECO:0000256" key="1">
    <source>
        <dbReference type="ARBA" id="ARBA00004651"/>
    </source>
</evidence>
<reference evidence="19" key="2">
    <citation type="submission" date="2021-11" db="EMBL/GenBank/DDBJ databases">
        <title>Genome sequence of Xylella taiwanensis PLS432.</title>
        <authorList>
            <person name="Weng L.-W."/>
            <person name="Su C.-C."/>
            <person name="Tsai C.-W."/>
            <person name="Kuo C.-H."/>
        </authorList>
    </citation>
    <scope>NUCLEOTIDE SEQUENCE</scope>
    <source>
        <strain evidence="19">PLS432</strain>
    </source>
</reference>
<dbReference type="PATRIC" id="fig|1444770.3.peg.2049"/>
<dbReference type="Proteomes" id="UP000020406">
    <property type="component" value="Unassembled WGS sequence"/>
</dbReference>
<dbReference type="EMBL" id="JAJPPU010000001">
    <property type="protein sequence ID" value="MCD8472318.1"/>
    <property type="molecule type" value="Genomic_DNA"/>
</dbReference>
<dbReference type="PANTHER" id="PTHR36835:SF1">
    <property type="entry name" value="CYTOCHROME BO(3) UBIQUINOL OXIDASE SUBUNIT 4"/>
    <property type="match status" value="1"/>
</dbReference>
<evidence type="ECO:0000256" key="14">
    <source>
        <dbReference type="ARBA" id="ARBA00030211"/>
    </source>
</evidence>
<comment type="subcellular location">
    <subcellularLocation>
        <location evidence="1">Cell membrane</location>
        <topology evidence="1">Multi-pass membrane protein</topology>
    </subcellularLocation>
</comment>
<keyword evidence="11 17" id="KW-0472">Membrane</keyword>
<dbReference type="InterPro" id="IPR005171">
    <property type="entry name" value="Cyt_c_oxidase_su4_prok"/>
</dbReference>
<evidence type="ECO:0000256" key="9">
    <source>
        <dbReference type="ARBA" id="ARBA00022989"/>
    </source>
</evidence>
<dbReference type="OrthoDB" id="2375888at2"/>
<evidence type="ECO:0000256" key="13">
    <source>
        <dbReference type="ARBA" id="ARBA00030071"/>
    </source>
</evidence>
<dbReference type="STRING" id="1444770.AF72_08645"/>
<comment type="caution">
    <text evidence="18">The sequence shown here is derived from an EMBL/GenBank/DDBJ whole genome shotgun (WGS) entry which is preliminary data.</text>
</comment>
<evidence type="ECO:0000256" key="2">
    <source>
        <dbReference type="ARBA" id="ARBA00008079"/>
    </source>
</evidence>
<dbReference type="GO" id="GO:0015990">
    <property type="term" value="P:electron transport coupled proton transport"/>
    <property type="evidence" value="ECO:0007669"/>
    <property type="project" value="InterPro"/>
</dbReference>
<dbReference type="GeneID" id="68901334"/>
<dbReference type="InterPro" id="IPR050968">
    <property type="entry name" value="Cytochrome_c_oxidase_bac_sub4"/>
</dbReference>
<evidence type="ECO:0000256" key="7">
    <source>
        <dbReference type="ARBA" id="ARBA00022692"/>
    </source>
</evidence>
<evidence type="ECO:0000313" key="18">
    <source>
        <dbReference type="EMBL" id="EWS77836.1"/>
    </source>
</evidence>
<dbReference type="KEGG" id="xtw:AB672_08525"/>
<feature type="transmembrane region" description="Helical" evidence="17">
    <location>
        <begin position="83"/>
        <end position="104"/>
    </location>
</feature>
<organism evidence="18 20">
    <name type="scientific">Xylella taiwanensis</name>
    <dbReference type="NCBI Taxonomy" id="1444770"/>
    <lineage>
        <taxon>Bacteria</taxon>
        <taxon>Pseudomonadati</taxon>
        <taxon>Pseudomonadota</taxon>
        <taxon>Gammaproteobacteria</taxon>
        <taxon>Lysobacterales</taxon>
        <taxon>Lysobacteraceae</taxon>
        <taxon>Xylella</taxon>
    </lineage>
</organism>
<dbReference type="GO" id="GO:0015078">
    <property type="term" value="F:proton transmembrane transporter activity"/>
    <property type="evidence" value="ECO:0007669"/>
    <property type="project" value="TreeGrafter"/>
</dbReference>
<dbReference type="Proteomes" id="UP001430701">
    <property type="component" value="Unassembled WGS sequence"/>
</dbReference>
<dbReference type="RefSeq" id="WP_038271490.1">
    <property type="nucleotide sequence ID" value="NZ_CP053627.1"/>
</dbReference>
<dbReference type="AlphaFoldDB" id="Z9JJ23"/>
<dbReference type="PANTHER" id="PTHR36835">
    <property type="entry name" value="CYTOCHROME BO(3) UBIQUINOL OXIDASE SUBUNIT 4"/>
    <property type="match status" value="1"/>
</dbReference>
<evidence type="ECO:0000313" key="19">
    <source>
        <dbReference type="EMBL" id="MCD8472318.1"/>
    </source>
</evidence>
<keyword evidence="5" id="KW-0813">Transport</keyword>
<sequence length="113" mass="12522">MSHHPDHSSEHATPSNSTHLKPYLIGFVLAVILTAIPFAIVMNGVFSKGMTVTVISVLAAAQMLVHLVYFLHMDRSQEQRSNVQVALFSVLIIGIVVIGSLWVMHNLNVHMMY</sequence>
<evidence type="ECO:0000256" key="3">
    <source>
        <dbReference type="ARBA" id="ARBA00011700"/>
    </source>
</evidence>
<accession>Z9JJ23</accession>
<dbReference type="EMBL" id="JDSQ01000013">
    <property type="protein sequence ID" value="EWS77836.1"/>
    <property type="molecule type" value="Genomic_DNA"/>
</dbReference>
<name>Z9JJ23_9GAMM</name>
<comment type="similarity">
    <text evidence="2">Belongs to the cytochrome c oxidase bacterial subunit 4 family.</text>
</comment>
<evidence type="ECO:0000256" key="17">
    <source>
        <dbReference type="SAM" id="Phobius"/>
    </source>
</evidence>
<dbReference type="GO" id="GO:0019646">
    <property type="term" value="P:aerobic electron transport chain"/>
    <property type="evidence" value="ECO:0007669"/>
    <property type="project" value="TreeGrafter"/>
</dbReference>
<evidence type="ECO:0000256" key="8">
    <source>
        <dbReference type="ARBA" id="ARBA00022982"/>
    </source>
</evidence>
<evidence type="ECO:0000256" key="6">
    <source>
        <dbReference type="ARBA" id="ARBA00022475"/>
    </source>
</evidence>
<evidence type="ECO:0000256" key="15">
    <source>
        <dbReference type="ARBA" id="ARBA00031887"/>
    </source>
</evidence>
<keyword evidence="7 17" id="KW-0812">Transmembrane</keyword>
<feature type="transmembrane region" description="Helical" evidence="17">
    <location>
        <begin position="52"/>
        <end position="71"/>
    </location>
</feature>
<keyword evidence="10" id="KW-0560">Oxidoreductase</keyword>
<comment type="subunit">
    <text evidence="3">Heterooctamer of two A chains, two B chains, two C chains and two D chains.</text>
</comment>
<dbReference type="InterPro" id="IPR014210">
    <property type="entry name" value="Cyt_o_ubiqinol_oxidase_su4"/>
</dbReference>
<dbReference type="GO" id="GO:0009319">
    <property type="term" value="C:cytochrome o ubiquinol oxidase complex"/>
    <property type="evidence" value="ECO:0007669"/>
    <property type="project" value="TreeGrafter"/>
</dbReference>
<evidence type="ECO:0000256" key="16">
    <source>
        <dbReference type="ARBA" id="ARBA00032185"/>
    </source>
</evidence>
<keyword evidence="8" id="KW-0249">Electron transport</keyword>
<proteinExistence type="inferred from homology"/>
<keyword evidence="6" id="KW-1003">Cell membrane</keyword>
<dbReference type="Pfam" id="PF03626">
    <property type="entry name" value="COX4_pro"/>
    <property type="match status" value="1"/>
</dbReference>
<evidence type="ECO:0000256" key="5">
    <source>
        <dbReference type="ARBA" id="ARBA00022448"/>
    </source>
</evidence>
<dbReference type="eggNOG" id="COG3125">
    <property type="taxonomic scope" value="Bacteria"/>
</dbReference>
<evidence type="ECO:0000256" key="11">
    <source>
        <dbReference type="ARBA" id="ARBA00023136"/>
    </source>
</evidence>
<gene>
    <name evidence="19" type="primary">cyoD</name>
    <name evidence="18" type="ORF">AF72_08645</name>
    <name evidence="19" type="ORF">LPH55_02235</name>
</gene>
<evidence type="ECO:0000256" key="10">
    <source>
        <dbReference type="ARBA" id="ARBA00023002"/>
    </source>
</evidence>
<evidence type="ECO:0000313" key="21">
    <source>
        <dbReference type="Proteomes" id="UP001430701"/>
    </source>
</evidence>
<dbReference type="GO" id="GO:0009486">
    <property type="term" value="F:cytochrome bo3 ubiquinol oxidase activity"/>
    <property type="evidence" value="ECO:0007669"/>
    <property type="project" value="InterPro"/>
</dbReference>
<dbReference type="GO" id="GO:0005886">
    <property type="term" value="C:plasma membrane"/>
    <property type="evidence" value="ECO:0007669"/>
    <property type="project" value="UniProtKB-SubCell"/>
</dbReference>
<evidence type="ECO:0000256" key="4">
    <source>
        <dbReference type="ARBA" id="ARBA00014689"/>
    </source>
</evidence>